<dbReference type="EMBL" id="JANPWB010000010">
    <property type="protein sequence ID" value="KAJ1146373.1"/>
    <property type="molecule type" value="Genomic_DNA"/>
</dbReference>
<evidence type="ECO:0000256" key="1">
    <source>
        <dbReference type="SAM" id="MobiDB-lite"/>
    </source>
</evidence>
<dbReference type="AlphaFoldDB" id="A0AAV7R6J7"/>
<proteinExistence type="predicted"/>
<sequence>MGRPCRSLLGEAAGHGRGRTGAAVPRGDSTAVSGNPFKPRSTLGPGLPPQGSRRQPRIQSSRDPNREVAARGMPEILGRVDLPGH</sequence>
<comment type="caution">
    <text evidence="2">The sequence shown here is derived from an EMBL/GenBank/DDBJ whole genome shotgun (WGS) entry which is preliminary data.</text>
</comment>
<evidence type="ECO:0000313" key="3">
    <source>
        <dbReference type="Proteomes" id="UP001066276"/>
    </source>
</evidence>
<name>A0AAV7R6J7_PLEWA</name>
<reference evidence="2" key="1">
    <citation type="journal article" date="2022" name="bioRxiv">
        <title>Sequencing and chromosome-scale assembly of the giantPleurodeles waltlgenome.</title>
        <authorList>
            <person name="Brown T."/>
            <person name="Elewa A."/>
            <person name="Iarovenko S."/>
            <person name="Subramanian E."/>
            <person name="Araus A.J."/>
            <person name="Petzold A."/>
            <person name="Susuki M."/>
            <person name="Suzuki K.-i.T."/>
            <person name="Hayashi T."/>
            <person name="Toyoda A."/>
            <person name="Oliveira C."/>
            <person name="Osipova E."/>
            <person name="Leigh N.D."/>
            <person name="Simon A."/>
            <person name="Yun M.H."/>
        </authorList>
    </citation>
    <scope>NUCLEOTIDE SEQUENCE</scope>
    <source>
        <strain evidence="2">20211129_DDA</strain>
        <tissue evidence="2">Liver</tissue>
    </source>
</reference>
<protein>
    <submittedName>
        <fullName evidence="2">Uncharacterized protein</fullName>
    </submittedName>
</protein>
<feature type="region of interest" description="Disordered" evidence="1">
    <location>
        <begin position="1"/>
        <end position="85"/>
    </location>
</feature>
<gene>
    <name evidence="2" type="ORF">NDU88_012650</name>
</gene>
<dbReference type="Proteomes" id="UP001066276">
    <property type="component" value="Chromosome 6"/>
</dbReference>
<keyword evidence="3" id="KW-1185">Reference proteome</keyword>
<organism evidence="2 3">
    <name type="scientific">Pleurodeles waltl</name>
    <name type="common">Iberian ribbed newt</name>
    <dbReference type="NCBI Taxonomy" id="8319"/>
    <lineage>
        <taxon>Eukaryota</taxon>
        <taxon>Metazoa</taxon>
        <taxon>Chordata</taxon>
        <taxon>Craniata</taxon>
        <taxon>Vertebrata</taxon>
        <taxon>Euteleostomi</taxon>
        <taxon>Amphibia</taxon>
        <taxon>Batrachia</taxon>
        <taxon>Caudata</taxon>
        <taxon>Salamandroidea</taxon>
        <taxon>Salamandridae</taxon>
        <taxon>Pleurodelinae</taxon>
        <taxon>Pleurodeles</taxon>
    </lineage>
</organism>
<evidence type="ECO:0000313" key="2">
    <source>
        <dbReference type="EMBL" id="KAJ1146373.1"/>
    </source>
</evidence>
<accession>A0AAV7R6J7</accession>